<dbReference type="AlphaFoldDB" id="A0A238FHK9"/>
<evidence type="ECO:0000313" key="2">
    <source>
        <dbReference type="Proteomes" id="UP000198372"/>
    </source>
</evidence>
<name>A0A238FHK9_9BASI</name>
<dbReference type="EMBL" id="FMSP01000007">
    <property type="protein sequence ID" value="SCV71374.1"/>
    <property type="molecule type" value="Genomic_DNA"/>
</dbReference>
<dbReference type="Proteomes" id="UP000198372">
    <property type="component" value="Unassembled WGS sequence"/>
</dbReference>
<sequence length="110" mass="12456">MAMRRNDTVDVDRRPDSYFGSVSERNDCRPTLAHVVVAMEWTNQVQPKLSKQRAKPNPPSKLRQLLENLELIAHERPTPCHALGFAISANLAYFVILDHHAAHVAEIDDC</sequence>
<evidence type="ECO:0000313" key="1">
    <source>
        <dbReference type="EMBL" id="SCV71374.1"/>
    </source>
</evidence>
<reference evidence="2" key="1">
    <citation type="submission" date="2016-09" db="EMBL/GenBank/DDBJ databases">
        <authorList>
            <person name="Jeantristanb JTB J.-T."/>
            <person name="Ricardo R."/>
        </authorList>
    </citation>
    <scope>NUCLEOTIDE SEQUENCE [LARGE SCALE GENOMIC DNA]</scope>
</reference>
<organism evidence="1 2">
    <name type="scientific">Microbotryum intermedium</name>
    <dbReference type="NCBI Taxonomy" id="269621"/>
    <lineage>
        <taxon>Eukaryota</taxon>
        <taxon>Fungi</taxon>
        <taxon>Dikarya</taxon>
        <taxon>Basidiomycota</taxon>
        <taxon>Pucciniomycotina</taxon>
        <taxon>Microbotryomycetes</taxon>
        <taxon>Microbotryales</taxon>
        <taxon>Microbotryaceae</taxon>
        <taxon>Microbotryum</taxon>
    </lineage>
</organism>
<protein>
    <submittedName>
        <fullName evidence="1">BQ2448_2962 protein</fullName>
    </submittedName>
</protein>
<gene>
    <name evidence="1" type="ORF">BQ2448_2962</name>
</gene>
<accession>A0A238FHK9</accession>
<keyword evidence="2" id="KW-1185">Reference proteome</keyword>
<proteinExistence type="predicted"/>